<comment type="caution">
    <text evidence="3">The sequence shown here is derived from an EMBL/GenBank/DDBJ whole genome shotgun (WGS) entry which is preliminary data.</text>
</comment>
<proteinExistence type="predicted"/>
<sequence>MKKIIDILMTVLLPVLMAYSLLGKDIHEWAGVAMFLLFILHHVLNFKWHKNLFRGKYSGVRILGTTVNLLIFLLMLSLMASGIIMSHYVFPFLSIESGASLARTVHLVASYWCYVLTSVHLGLHGGMIMGMLRKAFRMEKASSKRRIMLHIAAALLSVYGIYAFVQRGLADYMLLRTEFVFFDFLEPLAFFFLDYLAIMALFVILGYYAAKLLTKAQAGTDKLFHRKRRK</sequence>
<name>A0A2Y9BLP8_9FIRM</name>
<keyword evidence="1" id="KW-0472">Membrane</keyword>
<keyword evidence="1" id="KW-0812">Transmembrane</keyword>
<feature type="transmembrane region" description="Helical" evidence="1">
    <location>
        <begin position="147"/>
        <end position="165"/>
    </location>
</feature>
<evidence type="ECO:0000256" key="1">
    <source>
        <dbReference type="SAM" id="Phobius"/>
    </source>
</evidence>
<feature type="transmembrane region" description="Helical" evidence="1">
    <location>
        <begin position="188"/>
        <end position="210"/>
    </location>
</feature>
<organism evidence="3 4">
    <name type="scientific">Faecalicatena orotica</name>
    <dbReference type="NCBI Taxonomy" id="1544"/>
    <lineage>
        <taxon>Bacteria</taxon>
        <taxon>Bacillati</taxon>
        <taxon>Bacillota</taxon>
        <taxon>Clostridia</taxon>
        <taxon>Lachnospirales</taxon>
        <taxon>Lachnospiraceae</taxon>
        <taxon>Faecalicatena</taxon>
    </lineage>
</organism>
<evidence type="ECO:0000313" key="4">
    <source>
        <dbReference type="Proteomes" id="UP000245845"/>
    </source>
</evidence>
<evidence type="ECO:0000259" key="2">
    <source>
        <dbReference type="Pfam" id="PF14358"/>
    </source>
</evidence>
<dbReference type="Proteomes" id="UP000245845">
    <property type="component" value="Unassembled WGS sequence"/>
</dbReference>
<keyword evidence="1" id="KW-1133">Transmembrane helix</keyword>
<reference evidence="3 4" key="1">
    <citation type="submission" date="2018-05" db="EMBL/GenBank/DDBJ databases">
        <title>The Hungate 1000. A catalogue of reference genomes from the rumen microbiome.</title>
        <authorList>
            <person name="Kelly W."/>
        </authorList>
    </citation>
    <scope>NUCLEOTIDE SEQUENCE [LARGE SCALE GENOMIC DNA]</scope>
    <source>
        <strain evidence="3 4">NLAE-zl-C242</strain>
    </source>
</reference>
<dbReference type="InterPro" id="IPR025517">
    <property type="entry name" value="DUF4405"/>
</dbReference>
<feature type="transmembrane region" description="Helical" evidence="1">
    <location>
        <begin position="7"/>
        <end position="23"/>
    </location>
</feature>
<gene>
    <name evidence="3" type="ORF">A8806_11940</name>
</gene>
<protein>
    <submittedName>
        <fullName evidence="3">Uncharacterized protein DUF4405</fullName>
    </submittedName>
</protein>
<dbReference type="Pfam" id="PF14358">
    <property type="entry name" value="DUF4405"/>
    <property type="match status" value="1"/>
</dbReference>
<dbReference type="GO" id="GO:0022904">
    <property type="term" value="P:respiratory electron transport chain"/>
    <property type="evidence" value="ECO:0007669"/>
    <property type="project" value="InterPro"/>
</dbReference>
<dbReference type="InterPro" id="IPR016174">
    <property type="entry name" value="Di-haem_cyt_TM"/>
</dbReference>
<dbReference type="GO" id="GO:0016020">
    <property type="term" value="C:membrane"/>
    <property type="evidence" value="ECO:0007669"/>
    <property type="project" value="InterPro"/>
</dbReference>
<feature type="transmembrane region" description="Helical" evidence="1">
    <location>
        <begin position="29"/>
        <end position="46"/>
    </location>
</feature>
<evidence type="ECO:0000313" key="3">
    <source>
        <dbReference type="EMBL" id="PWJ21550.1"/>
    </source>
</evidence>
<dbReference type="SUPFAM" id="SSF81342">
    <property type="entry name" value="Transmembrane di-heme cytochromes"/>
    <property type="match status" value="1"/>
</dbReference>
<accession>A0A2Y9BLP8</accession>
<dbReference type="AlphaFoldDB" id="A0A2Y9BLP8"/>
<dbReference type="EMBL" id="QGDL01000019">
    <property type="protein sequence ID" value="PWJ21550.1"/>
    <property type="molecule type" value="Genomic_DNA"/>
</dbReference>
<feature type="transmembrane region" description="Helical" evidence="1">
    <location>
        <begin position="109"/>
        <end position="126"/>
    </location>
</feature>
<dbReference type="OrthoDB" id="9779183at2"/>
<feature type="domain" description="Flavinylation-associated cytochrome" evidence="2">
    <location>
        <begin position="67"/>
        <end position="124"/>
    </location>
</feature>
<keyword evidence="4" id="KW-1185">Reference proteome</keyword>
<feature type="transmembrane region" description="Helical" evidence="1">
    <location>
        <begin position="67"/>
        <end position="89"/>
    </location>
</feature>